<organism evidence="14 15">
    <name type="scientific">Romanomermis culicivorax</name>
    <name type="common">Nematode worm</name>
    <dbReference type="NCBI Taxonomy" id="13658"/>
    <lineage>
        <taxon>Eukaryota</taxon>
        <taxon>Metazoa</taxon>
        <taxon>Ecdysozoa</taxon>
        <taxon>Nematoda</taxon>
        <taxon>Enoplea</taxon>
        <taxon>Dorylaimia</taxon>
        <taxon>Mermithida</taxon>
        <taxon>Mermithoidea</taxon>
        <taxon>Mermithidae</taxon>
        <taxon>Romanomermis</taxon>
    </lineage>
</organism>
<proteinExistence type="inferred from homology"/>
<dbReference type="GO" id="GO:0005743">
    <property type="term" value="C:mitochondrial inner membrane"/>
    <property type="evidence" value="ECO:0007669"/>
    <property type="project" value="UniProtKB-SubCell"/>
</dbReference>
<dbReference type="SUPFAM" id="SSF81508">
    <property type="entry name" value="Ubiquinone-binding protein QP-C of cytochrome bc1 complex (Ubiquinol-cytochrome c reductase)"/>
    <property type="match status" value="1"/>
</dbReference>
<evidence type="ECO:0000256" key="6">
    <source>
        <dbReference type="ARBA" id="ARBA00022692"/>
    </source>
</evidence>
<evidence type="ECO:0000256" key="1">
    <source>
        <dbReference type="ARBA" id="ARBA00004434"/>
    </source>
</evidence>
<protein>
    <recommendedName>
        <fullName evidence="3 13">Cytochrome b-c1 complex subunit 8</fullName>
    </recommendedName>
    <alternativeName>
        <fullName evidence="13">Complex III subunit 8</fullName>
    </alternativeName>
</protein>
<dbReference type="InterPro" id="IPR036642">
    <property type="entry name" value="Cyt_bc1_su8_sf"/>
</dbReference>
<dbReference type="Pfam" id="PF02939">
    <property type="entry name" value="UcrQ"/>
    <property type="match status" value="1"/>
</dbReference>
<evidence type="ECO:0000256" key="5">
    <source>
        <dbReference type="ARBA" id="ARBA00022660"/>
    </source>
</evidence>
<comment type="function">
    <text evidence="13">Component of the ubiquinol-cytochrome c oxidoreductase, a multisubunit transmembrane complex that is part of the mitochondrial electron transport chain which drives oxidative phosphorylation. The complex plays an important role in the uptake of multiple carbon sources present in different host niches.</text>
</comment>
<feature type="transmembrane region" description="Helical" evidence="13">
    <location>
        <begin position="44"/>
        <end position="62"/>
    </location>
</feature>
<keyword evidence="9 13" id="KW-1133">Transmembrane helix</keyword>
<evidence type="ECO:0000256" key="12">
    <source>
        <dbReference type="ARBA" id="ARBA00047105"/>
    </source>
</evidence>
<dbReference type="PANTHER" id="PTHR12119:SF2">
    <property type="entry name" value="CYTOCHROME B-C1 COMPLEX SUBUNIT 8"/>
    <property type="match status" value="1"/>
</dbReference>
<dbReference type="InterPro" id="IPR004205">
    <property type="entry name" value="Cyt_bc1_su8"/>
</dbReference>
<dbReference type="Proteomes" id="UP000887565">
    <property type="component" value="Unplaced"/>
</dbReference>
<comment type="subcellular location">
    <subcellularLocation>
        <location evidence="1 13">Mitochondrion inner membrane</location>
        <topology evidence="1 13">Single-pass membrane protein</topology>
    </subcellularLocation>
</comment>
<dbReference type="WBParaSite" id="nRc.2.0.1.t37214-RA">
    <property type="protein sequence ID" value="nRc.2.0.1.t37214-RA"/>
    <property type="gene ID" value="nRc.2.0.1.g37214"/>
</dbReference>
<keyword evidence="11 13" id="KW-0472">Membrane</keyword>
<keyword evidence="7 13" id="KW-0999">Mitochondrion inner membrane</keyword>
<comment type="similarity">
    <text evidence="2 13">Belongs to the UQCRQ/QCR8 family.</text>
</comment>
<dbReference type="AlphaFoldDB" id="A0A915KGZ0"/>
<evidence type="ECO:0000256" key="7">
    <source>
        <dbReference type="ARBA" id="ARBA00022792"/>
    </source>
</evidence>
<name>A0A915KGZ0_ROMCU</name>
<keyword evidence="4 13" id="KW-0813">Transport</keyword>
<dbReference type="PANTHER" id="PTHR12119">
    <property type="entry name" value="UBIQUINOL-CYTOCHROME C REDUCTASE COMPLEX UBIQUINONE-BINDING PROTEIN QP-C"/>
    <property type="match status" value="1"/>
</dbReference>
<evidence type="ECO:0000256" key="2">
    <source>
        <dbReference type="ARBA" id="ARBA00007668"/>
    </source>
</evidence>
<evidence type="ECO:0000256" key="3">
    <source>
        <dbReference type="ARBA" id="ARBA00016324"/>
    </source>
</evidence>
<dbReference type="GO" id="GO:0006122">
    <property type="term" value="P:mitochondrial electron transport, ubiquinol to cytochrome c"/>
    <property type="evidence" value="ECO:0007669"/>
    <property type="project" value="UniProtKB-UniRule"/>
</dbReference>
<evidence type="ECO:0000313" key="14">
    <source>
        <dbReference type="Proteomes" id="UP000887565"/>
    </source>
</evidence>
<sequence>MRHVGHLSRVYGMVRFELSNFEQKAFKGFFTEKYNLMKNHIIPLLPWTAPPFIIAYMTYDWATKDHERRMRKNPKDYENDV</sequence>
<evidence type="ECO:0000256" key="11">
    <source>
        <dbReference type="ARBA" id="ARBA00023136"/>
    </source>
</evidence>
<dbReference type="GO" id="GO:0045275">
    <property type="term" value="C:respiratory chain complex III"/>
    <property type="evidence" value="ECO:0007669"/>
    <property type="project" value="UniProtKB-UniRule"/>
</dbReference>
<evidence type="ECO:0000256" key="4">
    <source>
        <dbReference type="ARBA" id="ARBA00022448"/>
    </source>
</evidence>
<reference evidence="15" key="1">
    <citation type="submission" date="2022-11" db="UniProtKB">
        <authorList>
            <consortium name="WormBaseParasite"/>
        </authorList>
    </citation>
    <scope>IDENTIFICATION</scope>
</reference>
<comment type="subunit">
    <text evidence="12 13">Component of the ubiquinol-cytochrome c oxidoreductase (cytochrome b-c1 complex, complex III, CIII), a multisubunit enzyme composed of 11 subunits. The complex is composed of 3 respiratory subunits cytochrome b, cytochrome c1 and Rieske protein UQCRFS1, 2 core protein subunits UQCRC1/QCR1 and UQCRC2/QCR2, and 6 low-molecular weight protein subunits UQCRH/QCR6, UQCRB/QCR7, UQCRQ/QCR8, UQCR10/QCR9, UQCR11/QCR10 and subunit 9, the cleavage product of Rieske protein UQCRFS1. The complex exists as an obligatory dimer and forms supercomplexes (SCs) in the inner mitochondrial membrane with NADH-ubiquinone oxidoreductase (complex I, CI) and cytochrome c oxidase (complex IV, CIV), resulting in different assemblies (supercomplex SCI(1)III(2)IV(1) and megacomplex MCI(2)III(2)IV(2)). Interacts with UQCC6.</text>
</comment>
<evidence type="ECO:0000256" key="9">
    <source>
        <dbReference type="ARBA" id="ARBA00022989"/>
    </source>
</evidence>
<accession>A0A915KGZ0</accession>
<keyword evidence="10 13" id="KW-0496">Mitochondrion</keyword>
<keyword evidence="8 13" id="KW-0249">Electron transport</keyword>
<keyword evidence="6 13" id="KW-0812">Transmembrane</keyword>
<dbReference type="OMA" id="PKMYEND"/>
<evidence type="ECO:0000256" key="10">
    <source>
        <dbReference type="ARBA" id="ARBA00023128"/>
    </source>
</evidence>
<evidence type="ECO:0000256" key="8">
    <source>
        <dbReference type="ARBA" id="ARBA00022982"/>
    </source>
</evidence>
<evidence type="ECO:0000313" key="15">
    <source>
        <dbReference type="WBParaSite" id="nRc.2.0.1.t37214-RA"/>
    </source>
</evidence>
<evidence type="ECO:0000256" key="13">
    <source>
        <dbReference type="RuleBase" id="RU368118"/>
    </source>
</evidence>
<keyword evidence="14" id="KW-1185">Reference proteome</keyword>
<dbReference type="Gene3D" id="1.20.5.210">
    <property type="entry name" value="Cytochrome b-c1 complex subunit 8"/>
    <property type="match status" value="1"/>
</dbReference>
<keyword evidence="5 13" id="KW-0679">Respiratory chain</keyword>